<proteinExistence type="predicted"/>
<dbReference type="Proteomes" id="UP000092247">
    <property type="component" value="Unassembled WGS sequence"/>
</dbReference>
<protein>
    <submittedName>
        <fullName evidence="4">Uncharacterized protein</fullName>
    </submittedName>
</protein>
<gene>
    <name evidence="4" type="ORF">AYY17_01150</name>
</gene>
<sequence>MPRNVKQIFNHLAEKKRDAYVDYFTNYVVGKDENTAMLGITDADDLYDYFLTDIKTSADFETSHVADALASVQQYINNILNQKEPGYSGEFSEELQQWWSGYLGHISLWKAYQKIEDYPEDYNLPDYITDKTKLFSNFAADLGSDSLNDAGIQTAFLKYLHSYEAVNAINVISGYVDYPGERNDKDRFKGYGFLNSDYFFIGKNNSSPAGFYWREANIKADKSSAYISPRAWYEWQPLNITEDANAILQMRIVKVSGCLFIVYLTGKEETIPDEEKPTEGSRAENKKQYKVTLKLSRMGLDGKWDIPEQLYEKIYESKPGTKTEDKSNPFRLMSVAFTQDEQRDDYLVIAWLDNKDNKDNIVFSDVLNVLRQKLTIDSKLILGDGWTSNLASRFFSTEKEKENICQHRIFGISKDISNISSTDNDPNLSLEAFYSLRDNRHQLRVRGVCHRSAKIPDLISLNLQATVSEWSNGRIIVSGDRNNITVRAEATEGAEYLALSLSDKNVVMFNKADFTQHNGWFSAEKILSLSQEQCDLIAIKNNKEIRSGAGFSYQITSGGSKNLLAHIKNRVSTVMQPVIVPAELSIFDDKLEGLKKEDWKGDLIYQKGSYTPWCTFSWVDKTSEIDNVRFKFGLTNESVKGEFTITISKLSKETPVIETFTEHQQFLTFNQSGAALKNIRLNSVQVRDLIYRAKIAVRHIFDWDAQIAQEPGYGENTKEKLDLYSANSRYLWELFFYLPYLVASRFSQNRLYYQARQWLHYIFSPYDGHRLSVKDDSESLPPPYWNCRALTQADLKYQNNDNALPDPYAISEDAPSHYRKSVYLMYIDTLISEADLNYRQLSRDSITRAWGIYHQALGMLGHIPKERSLPKWQPCIVSELLENKTYSVQENTLSELFSEIHPENIPKQLRGFFWYGSLGNERFRLPVQTSLLSRQSVLDQRLFNLRHYLDIEGNMMNLPLYAAAFDPFDLLRSRLGGTAELMYLQSGSLNIPSYCFRNMLEKAKEQAAVLITLGDKRLSYYEQKERYHTENMQLNDATALAQASAGIQSSLLEQQKTTLLSLNAARTMAENKQKYYTKLSAGGASTKECQARNLLVSSSVFQGVISGAAIAAGIAAAFPRIFGLAQDTGDHGKTALISGVGGVATLSADIMRGTAEYVQLDEQYRRRQEEWNFSAEQAKNEVTVLDEQIKAQNVAITAAENSVKYTTLLQTQAKNLYEYFSQTRQVNESLYEKMVNIIGLLHDQLCSLVRTFCASTEASWRYETDNYKRQTFIPADLWSGDNLGILVGVKLQKALLEMEMEYTQQNTRRLNITRTISLKSLVSNHLVKTDETALTTWDEVKEALKGAKKLSFGLSHQFFDTDFPGHYARKIHSLSVTFPTLLPPYQNMRVLLEQTSNTLLVSPDIDAVKSLYIPTEEINSELIIRNLRINQKIIFSRGSDDSGEFPEDASTGGQYHSFEHSGAISHWRLSVPRPQNSPELIDNLNDIIIKLNYTARSGNEAFETAVNNLLENTESVKIESNEND</sequence>
<evidence type="ECO:0000259" key="1">
    <source>
        <dbReference type="Pfam" id="PF18276"/>
    </source>
</evidence>
<evidence type="ECO:0000259" key="3">
    <source>
        <dbReference type="Pfam" id="PF20220"/>
    </source>
</evidence>
<evidence type="ECO:0000259" key="2">
    <source>
        <dbReference type="Pfam" id="PF18413"/>
    </source>
</evidence>
<feature type="domain" description="Neuraminidase-like" evidence="2">
    <location>
        <begin position="170"/>
        <end position="331"/>
    </location>
</feature>
<organism evidence="4 5">
    <name type="scientific">Morganella psychrotolerans</name>
    <dbReference type="NCBI Taxonomy" id="368603"/>
    <lineage>
        <taxon>Bacteria</taxon>
        <taxon>Pseudomonadati</taxon>
        <taxon>Pseudomonadota</taxon>
        <taxon>Gammaproteobacteria</taxon>
        <taxon>Enterobacterales</taxon>
        <taxon>Morganellaceae</taxon>
        <taxon>Morganella</taxon>
    </lineage>
</organism>
<name>A0A1B8HPS7_9GAMM</name>
<dbReference type="InterPro" id="IPR046839">
    <property type="entry name" value="ABC_toxin_N"/>
</dbReference>
<evidence type="ECO:0000313" key="5">
    <source>
        <dbReference type="Proteomes" id="UP000092247"/>
    </source>
</evidence>
<accession>A0A1B8HPS7</accession>
<feature type="domain" description="Tc toxin complex TcA C-terminal TcB-binding" evidence="1">
    <location>
        <begin position="1188"/>
        <end position="1495"/>
    </location>
</feature>
<dbReference type="InterPro" id="IPR041079">
    <property type="entry name" value="Neuraminidase-like"/>
</dbReference>
<comment type="caution">
    <text evidence="4">The sequence shown here is derived from an EMBL/GenBank/DDBJ whole genome shotgun (WGS) entry which is preliminary data.</text>
</comment>
<reference evidence="4 5" key="1">
    <citation type="submission" date="2016-06" db="EMBL/GenBank/DDBJ databases">
        <authorList>
            <person name="Kjaerup R.B."/>
            <person name="Dalgaard T.S."/>
            <person name="Juul-Madsen H.R."/>
        </authorList>
    </citation>
    <scope>NUCLEOTIDE SEQUENCE [LARGE SCALE GENOMIC DNA]</scope>
    <source>
        <strain evidence="4 5">GCSL-Mp3</strain>
    </source>
</reference>
<dbReference type="Pfam" id="PF18413">
    <property type="entry name" value="Neuraminidase"/>
    <property type="match status" value="1"/>
</dbReference>
<dbReference type="Pfam" id="PF18276">
    <property type="entry name" value="TcA_TcB_BD"/>
    <property type="match status" value="1"/>
</dbReference>
<dbReference type="EMBL" id="LZEX01000001">
    <property type="protein sequence ID" value="OBU11382.1"/>
    <property type="molecule type" value="Genomic_DNA"/>
</dbReference>
<dbReference type="InterPro" id="IPR040840">
    <property type="entry name" value="TcA_TcB_BD"/>
</dbReference>
<dbReference type="Pfam" id="PF20220">
    <property type="entry name" value="ABC_toxin_N"/>
    <property type="match status" value="1"/>
</dbReference>
<dbReference type="RefSeq" id="WP_067420608.1">
    <property type="nucleotide sequence ID" value="NZ_LZEX01000001.1"/>
</dbReference>
<evidence type="ECO:0000313" key="4">
    <source>
        <dbReference type="EMBL" id="OBU11382.1"/>
    </source>
</evidence>
<feature type="domain" description="ABC toxin N-terminal" evidence="3">
    <location>
        <begin position="11"/>
        <end position="138"/>
    </location>
</feature>